<dbReference type="STRING" id="1797529.A2570_00620"/>
<name>A0A1G1XN16_9BACT</name>
<keyword evidence="4" id="KW-0472">Membrane</keyword>
<dbReference type="Gene3D" id="3.10.105.10">
    <property type="entry name" value="Dipeptide-binding Protein, Domain 3"/>
    <property type="match status" value="1"/>
</dbReference>
<organism evidence="6 7">
    <name type="scientific">Candidatus Brennerbacteria bacterium RIFOXYD1_FULL_41_16</name>
    <dbReference type="NCBI Taxonomy" id="1797529"/>
    <lineage>
        <taxon>Bacteria</taxon>
        <taxon>Candidatus Brenneribacteriota</taxon>
    </lineage>
</organism>
<dbReference type="PANTHER" id="PTHR30290:SF9">
    <property type="entry name" value="OLIGOPEPTIDE-BINDING PROTEIN APPA"/>
    <property type="match status" value="1"/>
</dbReference>
<dbReference type="Gene3D" id="3.90.76.10">
    <property type="entry name" value="Dipeptide-binding Protein, Domain 1"/>
    <property type="match status" value="1"/>
</dbReference>
<dbReference type="SUPFAM" id="SSF53850">
    <property type="entry name" value="Periplasmic binding protein-like II"/>
    <property type="match status" value="1"/>
</dbReference>
<evidence type="ECO:0000256" key="1">
    <source>
        <dbReference type="ARBA" id="ARBA00005695"/>
    </source>
</evidence>
<protein>
    <recommendedName>
        <fullName evidence="5">Solute-binding protein family 5 domain-containing protein</fullName>
    </recommendedName>
</protein>
<gene>
    <name evidence="6" type="ORF">A2570_00620</name>
</gene>
<evidence type="ECO:0000313" key="6">
    <source>
        <dbReference type="EMBL" id="OGY40980.1"/>
    </source>
</evidence>
<dbReference type="Pfam" id="PF00496">
    <property type="entry name" value="SBP_bac_5"/>
    <property type="match status" value="1"/>
</dbReference>
<dbReference type="CDD" id="cd08513">
    <property type="entry name" value="PBP2_thermophilic_Hb8_like"/>
    <property type="match status" value="1"/>
</dbReference>
<dbReference type="GO" id="GO:0043190">
    <property type="term" value="C:ATP-binding cassette (ABC) transporter complex"/>
    <property type="evidence" value="ECO:0007669"/>
    <property type="project" value="InterPro"/>
</dbReference>
<proteinExistence type="inferred from homology"/>
<keyword evidence="4" id="KW-1133">Transmembrane helix</keyword>
<sequence>MLPLLEKSKSFFLKLSFKRLISGFLGLGLRDKIIFSFLIIAGTIGLSLFSARFYFSNTVLIPESGGVYTEAVISFPRYVNPVIPDQNNAEEILESLVFSSLYKPDGQGGVLPDLAESMTLFEEGKVFLVSLRENIFWHDGEPLTARDVIFTLELLKNQELQNPLADFWKEIAVEILSDKTLKFTLKKSYRFFPFYLTFRIMPEHIWKDTQVNAFVFSEYNLKPIGSGPYKFKKIIQDKDGKVISYGLVAFDKYYAGPYLESFNLKFFGDEAAALSAFRKKEINGLAVSLPGESSNYEMKKILEAQVFSLLFNNSNELLKDFSIRKAINLSINKTAVLSESFPGAGSLTDSAIPLKRFSENFKDVFDQANAKEILLDDGWQDKDEDGFLEKRLSSKTKTVTKLELSILFHDTPGITNVAERIKTDLAAVGISVILKPMGVNEFSSRLQTRSYQMVLLGLSSPIGKEPDLFPFWHSSQLSSPGLNFAVYENKEVDKILSYIRGTKDADINESYEELDALIKNDLPGVFLFQPQINWFVDESFHVPPVEFISDSGVRFSRVNEWYLYLKRVWKR</sequence>
<keyword evidence="3" id="KW-0732">Signal</keyword>
<evidence type="ECO:0000313" key="7">
    <source>
        <dbReference type="Proteomes" id="UP000178570"/>
    </source>
</evidence>
<evidence type="ECO:0000256" key="4">
    <source>
        <dbReference type="SAM" id="Phobius"/>
    </source>
</evidence>
<dbReference type="GO" id="GO:0015833">
    <property type="term" value="P:peptide transport"/>
    <property type="evidence" value="ECO:0007669"/>
    <property type="project" value="TreeGrafter"/>
</dbReference>
<dbReference type="GO" id="GO:0042597">
    <property type="term" value="C:periplasmic space"/>
    <property type="evidence" value="ECO:0007669"/>
    <property type="project" value="UniProtKB-ARBA"/>
</dbReference>
<dbReference type="AlphaFoldDB" id="A0A1G1XN16"/>
<dbReference type="GO" id="GO:1904680">
    <property type="term" value="F:peptide transmembrane transporter activity"/>
    <property type="evidence" value="ECO:0007669"/>
    <property type="project" value="TreeGrafter"/>
</dbReference>
<dbReference type="InterPro" id="IPR039424">
    <property type="entry name" value="SBP_5"/>
</dbReference>
<dbReference type="EMBL" id="MHHY01000003">
    <property type="protein sequence ID" value="OGY40980.1"/>
    <property type="molecule type" value="Genomic_DNA"/>
</dbReference>
<evidence type="ECO:0000256" key="2">
    <source>
        <dbReference type="ARBA" id="ARBA00022448"/>
    </source>
</evidence>
<comment type="caution">
    <text evidence="6">The sequence shown here is derived from an EMBL/GenBank/DDBJ whole genome shotgun (WGS) entry which is preliminary data.</text>
</comment>
<evidence type="ECO:0000259" key="5">
    <source>
        <dbReference type="Pfam" id="PF00496"/>
    </source>
</evidence>
<comment type="similarity">
    <text evidence="1">Belongs to the bacterial solute-binding protein 5 family.</text>
</comment>
<feature type="transmembrane region" description="Helical" evidence="4">
    <location>
        <begin position="33"/>
        <end position="55"/>
    </location>
</feature>
<dbReference type="Gene3D" id="3.40.190.10">
    <property type="entry name" value="Periplasmic binding protein-like II"/>
    <property type="match status" value="1"/>
</dbReference>
<evidence type="ECO:0000256" key="3">
    <source>
        <dbReference type="ARBA" id="ARBA00022729"/>
    </source>
</evidence>
<keyword evidence="4" id="KW-0812">Transmembrane</keyword>
<keyword evidence="2" id="KW-0813">Transport</keyword>
<dbReference type="PANTHER" id="PTHR30290">
    <property type="entry name" value="PERIPLASMIC BINDING COMPONENT OF ABC TRANSPORTER"/>
    <property type="match status" value="1"/>
</dbReference>
<feature type="domain" description="Solute-binding protein family 5" evidence="5">
    <location>
        <begin position="110"/>
        <end position="472"/>
    </location>
</feature>
<accession>A0A1G1XN16</accession>
<reference evidence="6 7" key="1">
    <citation type="journal article" date="2016" name="Nat. Commun.">
        <title>Thousands of microbial genomes shed light on interconnected biogeochemical processes in an aquifer system.</title>
        <authorList>
            <person name="Anantharaman K."/>
            <person name="Brown C.T."/>
            <person name="Hug L.A."/>
            <person name="Sharon I."/>
            <person name="Castelle C.J."/>
            <person name="Probst A.J."/>
            <person name="Thomas B.C."/>
            <person name="Singh A."/>
            <person name="Wilkins M.J."/>
            <person name="Karaoz U."/>
            <person name="Brodie E.L."/>
            <person name="Williams K.H."/>
            <person name="Hubbard S.S."/>
            <person name="Banfield J.F."/>
        </authorList>
    </citation>
    <scope>NUCLEOTIDE SEQUENCE [LARGE SCALE GENOMIC DNA]</scope>
</reference>
<dbReference type="InterPro" id="IPR030678">
    <property type="entry name" value="Peptide/Ni-bd"/>
</dbReference>
<dbReference type="InterPro" id="IPR000914">
    <property type="entry name" value="SBP_5_dom"/>
</dbReference>
<dbReference type="Proteomes" id="UP000178570">
    <property type="component" value="Unassembled WGS sequence"/>
</dbReference>
<dbReference type="PIRSF" id="PIRSF002741">
    <property type="entry name" value="MppA"/>
    <property type="match status" value="1"/>
</dbReference>